<evidence type="ECO:0000313" key="1">
    <source>
        <dbReference type="EMBL" id="QJY44682.1"/>
    </source>
</evidence>
<dbReference type="RefSeq" id="WP_172154057.1">
    <property type="nucleotide sequence ID" value="NZ_CP053564.1"/>
</dbReference>
<dbReference type="Proteomes" id="UP000505377">
    <property type="component" value="Chromosome"/>
</dbReference>
<dbReference type="AlphaFoldDB" id="A0A6M6JCX6"/>
<keyword evidence="2" id="KW-1185">Reference proteome</keyword>
<dbReference type="EMBL" id="CP053564">
    <property type="protein sequence ID" value="QJY44682.1"/>
    <property type="molecule type" value="Genomic_DNA"/>
</dbReference>
<reference evidence="1 2" key="1">
    <citation type="submission" date="2020-05" db="EMBL/GenBank/DDBJ databases">
        <authorList>
            <person name="Mo P."/>
        </authorList>
    </citation>
    <scope>NUCLEOTIDE SEQUENCE [LARGE SCALE GENOMIC DNA]</scope>
    <source>
        <strain evidence="1 2">Gen01</strain>
    </source>
</reference>
<dbReference type="InterPro" id="IPR038056">
    <property type="entry name" value="YjbR-like_sf"/>
</dbReference>
<name>A0A6M6JCX6_9PSEU</name>
<organism evidence="1 2">
    <name type="scientific">Pseudonocardia broussonetiae</name>
    <dbReference type="NCBI Taxonomy" id="2736640"/>
    <lineage>
        <taxon>Bacteria</taxon>
        <taxon>Bacillati</taxon>
        <taxon>Actinomycetota</taxon>
        <taxon>Actinomycetes</taxon>
        <taxon>Pseudonocardiales</taxon>
        <taxon>Pseudonocardiaceae</taxon>
        <taxon>Pseudonocardia</taxon>
    </lineage>
</organism>
<proteinExistence type="predicted"/>
<gene>
    <name evidence="1" type="ORF">HOP40_01560</name>
</gene>
<evidence type="ECO:0000313" key="2">
    <source>
        <dbReference type="Proteomes" id="UP000505377"/>
    </source>
</evidence>
<dbReference type="Pfam" id="PF04237">
    <property type="entry name" value="YjbR"/>
    <property type="match status" value="1"/>
</dbReference>
<dbReference type="GO" id="GO:0003677">
    <property type="term" value="F:DNA binding"/>
    <property type="evidence" value="ECO:0007669"/>
    <property type="project" value="UniProtKB-KW"/>
</dbReference>
<protein>
    <submittedName>
        <fullName evidence="1">MmcQ/YjbR family DNA-binding protein</fullName>
    </submittedName>
</protein>
<sequence>MDGLLAVVRPLCLALPEAHEERAWRGVRWRIRTRTFAHLLPIEGGHPPAYARAAGTDGPATVLTFHSAGAELAALQHSGPRFFDAPWGPQIVGMVLDPGPEVDPGELTELLTESYRLLAPRKLAERV</sequence>
<keyword evidence="1" id="KW-0238">DNA-binding</keyword>
<dbReference type="KEGG" id="pbro:HOP40_01560"/>
<dbReference type="InterPro" id="IPR058532">
    <property type="entry name" value="YjbR/MT2646/Rv2570-like"/>
</dbReference>
<dbReference type="SUPFAM" id="SSF142906">
    <property type="entry name" value="YjbR-like"/>
    <property type="match status" value="1"/>
</dbReference>
<accession>A0A6M6JCX6</accession>